<reference evidence="2" key="1">
    <citation type="submission" date="2023-01" db="EMBL/GenBank/DDBJ databases">
        <title>Genome assembly of the deep-sea coral Lophelia pertusa.</title>
        <authorList>
            <person name="Herrera S."/>
            <person name="Cordes E."/>
        </authorList>
    </citation>
    <scope>NUCLEOTIDE SEQUENCE</scope>
    <source>
        <strain evidence="2">USNM1676648</strain>
        <tissue evidence="2">Polyp</tissue>
    </source>
</reference>
<keyword evidence="3" id="KW-1185">Reference proteome</keyword>
<feature type="non-terminal residue" evidence="2">
    <location>
        <position position="53"/>
    </location>
</feature>
<name>A0A9W9Z5X1_9CNID</name>
<organism evidence="2 3">
    <name type="scientific">Desmophyllum pertusum</name>
    <dbReference type="NCBI Taxonomy" id="174260"/>
    <lineage>
        <taxon>Eukaryota</taxon>
        <taxon>Metazoa</taxon>
        <taxon>Cnidaria</taxon>
        <taxon>Anthozoa</taxon>
        <taxon>Hexacorallia</taxon>
        <taxon>Scleractinia</taxon>
        <taxon>Caryophylliina</taxon>
        <taxon>Caryophylliidae</taxon>
        <taxon>Desmophyllum</taxon>
    </lineage>
</organism>
<accession>A0A9W9Z5X1</accession>
<proteinExistence type="predicted"/>
<evidence type="ECO:0000313" key="2">
    <source>
        <dbReference type="EMBL" id="KAJ7375707.1"/>
    </source>
</evidence>
<evidence type="ECO:0000313" key="3">
    <source>
        <dbReference type="Proteomes" id="UP001163046"/>
    </source>
</evidence>
<evidence type="ECO:0000259" key="1">
    <source>
        <dbReference type="Pfam" id="PF23544"/>
    </source>
</evidence>
<comment type="caution">
    <text evidence="2">The sequence shown here is derived from an EMBL/GenBank/DDBJ whole genome shotgun (WGS) entry which is preliminary data.</text>
</comment>
<sequence>ISAFNFVLEDALGGGGVTSLRSDPQGKALGQMLLDFRIKNVPDILPSVIEPSL</sequence>
<dbReference type="PANTHER" id="PTHR47708">
    <property type="match status" value="1"/>
</dbReference>
<dbReference type="PANTHER" id="PTHR47708:SF2">
    <property type="entry name" value="SI:CH73-132F6.5"/>
    <property type="match status" value="1"/>
</dbReference>
<dbReference type="AlphaFoldDB" id="A0A9W9Z5X1"/>
<gene>
    <name evidence="2" type="ORF">OS493_039428</name>
</gene>
<protein>
    <recommendedName>
        <fullName evidence="1">AtuA-like ferredoxin-fold domain-containing protein</fullName>
    </recommendedName>
</protein>
<dbReference type="Pfam" id="PF23544">
    <property type="entry name" value="AtuA_ferredoxin"/>
    <property type="match status" value="1"/>
</dbReference>
<dbReference type="EMBL" id="MU826542">
    <property type="protein sequence ID" value="KAJ7375707.1"/>
    <property type="molecule type" value="Genomic_DNA"/>
</dbReference>
<dbReference type="InterPro" id="IPR056362">
    <property type="entry name" value="AtuA-like_ferredoxin_dom"/>
</dbReference>
<dbReference type="OrthoDB" id="9085998at2759"/>
<dbReference type="Proteomes" id="UP001163046">
    <property type="component" value="Unassembled WGS sequence"/>
</dbReference>
<feature type="domain" description="AtuA-like ferredoxin-fold" evidence="1">
    <location>
        <begin position="1"/>
        <end position="38"/>
    </location>
</feature>